<dbReference type="AlphaFoldDB" id="A0A0G4HXV3"/>
<dbReference type="PANTHER" id="PTHR22765">
    <property type="entry name" value="RING FINGER AND PROTEASE ASSOCIATED DOMAIN-CONTAINING"/>
    <property type="match status" value="1"/>
</dbReference>
<dbReference type="VEuPathDB" id="CryptoDB:Cvel_9354"/>
<dbReference type="InterPro" id="IPR013083">
    <property type="entry name" value="Znf_RING/FYVE/PHD"/>
</dbReference>
<protein>
    <recommendedName>
        <fullName evidence="2">RING-type domain-containing protein</fullName>
    </recommendedName>
</protein>
<dbReference type="Gene3D" id="3.30.40.10">
    <property type="entry name" value="Zinc/RING finger domain, C3HC4 (zinc finger)"/>
    <property type="match status" value="1"/>
</dbReference>
<keyword evidence="1" id="KW-0479">Metal-binding</keyword>
<dbReference type="SMART" id="SM00184">
    <property type="entry name" value="RING"/>
    <property type="match status" value="1"/>
</dbReference>
<feature type="domain" description="RING-type" evidence="2">
    <location>
        <begin position="312"/>
        <end position="356"/>
    </location>
</feature>
<organism evidence="3">
    <name type="scientific">Chromera velia CCMP2878</name>
    <dbReference type="NCBI Taxonomy" id="1169474"/>
    <lineage>
        <taxon>Eukaryota</taxon>
        <taxon>Sar</taxon>
        <taxon>Alveolata</taxon>
        <taxon>Colpodellida</taxon>
        <taxon>Chromeraceae</taxon>
        <taxon>Chromera</taxon>
    </lineage>
</organism>
<dbReference type="EMBL" id="CDMZ01004306">
    <property type="protein sequence ID" value="CEM49340.1"/>
    <property type="molecule type" value="Genomic_DNA"/>
</dbReference>
<evidence type="ECO:0000313" key="3">
    <source>
        <dbReference type="EMBL" id="CEM49340.1"/>
    </source>
</evidence>
<dbReference type="GO" id="GO:0061630">
    <property type="term" value="F:ubiquitin protein ligase activity"/>
    <property type="evidence" value="ECO:0007669"/>
    <property type="project" value="TreeGrafter"/>
</dbReference>
<dbReference type="InterPro" id="IPR051826">
    <property type="entry name" value="E3_ubiquitin-ligase_domain"/>
</dbReference>
<name>A0A0G4HXV3_9ALVE</name>
<dbReference type="GO" id="GO:0008270">
    <property type="term" value="F:zinc ion binding"/>
    <property type="evidence" value="ECO:0007669"/>
    <property type="project" value="UniProtKB-KW"/>
</dbReference>
<accession>A0A0G4HXV3</accession>
<proteinExistence type="predicted"/>
<evidence type="ECO:0000259" key="2">
    <source>
        <dbReference type="PROSITE" id="PS50089"/>
    </source>
</evidence>
<dbReference type="SUPFAM" id="SSF57850">
    <property type="entry name" value="RING/U-box"/>
    <property type="match status" value="1"/>
</dbReference>
<keyword evidence="1" id="KW-0862">Zinc</keyword>
<evidence type="ECO:0000256" key="1">
    <source>
        <dbReference type="PROSITE-ProRule" id="PRU00175"/>
    </source>
</evidence>
<dbReference type="PROSITE" id="PS50089">
    <property type="entry name" value="ZF_RING_2"/>
    <property type="match status" value="1"/>
</dbReference>
<sequence length="414" mass="45694">MLNLGGFEVGDLVVARGLISRADLNGSLGEVLRVDWDEALRLSAVGNSIIALKKDLAQKVLKLTGKDIERFGIEVCAKEEEYGNFRVGVRFPGSEMGVRIKTVNLLLLRRWKEVDFLVPYASRGDETKSQKSQLEATAWAADFFRCSGERISVVDGCTNSESDGDTATQQQPRKTVQLPESVARKWGGLYLYKNCNNLEAQASTTTGSPTRSLDFFFVENQLPKSYDALFCLLALGACLPAMVAECESLQKARRLLLRLGRTAAGADLSLDDMKGLYEREERDATVLLCNVLAACDQNHDGRVGAIPEQLECPICLDGVNQDDWEAEFLPCGHTFHRQCMREARRGGVGGHCPICREPLPGSTITRTIEIPAGLTAGKSFRFKQRFHAEGRDTMRWRLDVPYGRKGAMSSGMCG</sequence>
<keyword evidence="1" id="KW-0863">Zinc-finger</keyword>
<reference evidence="3" key="1">
    <citation type="submission" date="2014-11" db="EMBL/GenBank/DDBJ databases">
        <authorList>
            <person name="Otto D Thomas"/>
            <person name="Naeem Raeece"/>
        </authorList>
    </citation>
    <scope>NUCLEOTIDE SEQUENCE</scope>
</reference>
<dbReference type="Pfam" id="PF13639">
    <property type="entry name" value="zf-RING_2"/>
    <property type="match status" value="1"/>
</dbReference>
<gene>
    <name evidence="3" type="ORF">Cvel_9354</name>
</gene>
<dbReference type="InterPro" id="IPR001841">
    <property type="entry name" value="Znf_RING"/>
</dbReference>
<dbReference type="GO" id="GO:0006511">
    <property type="term" value="P:ubiquitin-dependent protein catabolic process"/>
    <property type="evidence" value="ECO:0007669"/>
    <property type="project" value="TreeGrafter"/>
</dbReference>